<dbReference type="InterPro" id="IPR001387">
    <property type="entry name" value="Cro/C1-type_HTH"/>
</dbReference>
<evidence type="ECO:0000313" key="2">
    <source>
        <dbReference type="EMBL" id="CAB4783974.1"/>
    </source>
</evidence>
<dbReference type="InterPro" id="IPR010982">
    <property type="entry name" value="Lambda_DNA-bd_dom_sf"/>
</dbReference>
<dbReference type="SUPFAM" id="SSF47413">
    <property type="entry name" value="lambda repressor-like DNA-binding domains"/>
    <property type="match status" value="1"/>
</dbReference>
<dbReference type="Pfam" id="PF21179">
    <property type="entry name" value="BldD-like_C"/>
    <property type="match status" value="1"/>
</dbReference>
<dbReference type="Gene3D" id="1.10.10.1930">
    <property type="match status" value="1"/>
</dbReference>
<name>A0A6J6WKP0_9ZZZZ</name>
<dbReference type="SMART" id="SM00530">
    <property type="entry name" value="HTH_XRE"/>
    <property type="match status" value="1"/>
</dbReference>
<reference evidence="2" key="1">
    <citation type="submission" date="2020-05" db="EMBL/GenBank/DDBJ databases">
        <authorList>
            <person name="Chiriac C."/>
            <person name="Salcher M."/>
            <person name="Ghai R."/>
            <person name="Kavagutti S V."/>
        </authorList>
    </citation>
    <scope>NUCLEOTIDE SEQUENCE</scope>
</reference>
<dbReference type="InterPro" id="IPR038099">
    <property type="entry name" value="BldD-like_C_sf"/>
</dbReference>
<dbReference type="EMBL" id="CAFBQF010000008">
    <property type="protein sequence ID" value="CAB5045430.1"/>
    <property type="molecule type" value="Genomic_DNA"/>
</dbReference>
<sequence>MEEKEVLTPAQELGVRLREVRKQQKMSLNQLEERSKGRWKSVVVGSYERGDRAITAVNLERLAAFYGVPVSEFFPDPTPAKPITVPVRPLLDLTALRSSTASTVSPLKRFALGIERARGDWNGQVLSVRRSDISLLSMLASMSPKDYISACVSIGIMHTPKSDH</sequence>
<dbReference type="Gene3D" id="1.10.260.40">
    <property type="entry name" value="lambda repressor-like DNA-binding domains"/>
    <property type="match status" value="1"/>
</dbReference>
<evidence type="ECO:0000313" key="3">
    <source>
        <dbReference type="EMBL" id="CAB5045430.1"/>
    </source>
</evidence>
<dbReference type="GO" id="GO:0003677">
    <property type="term" value="F:DNA binding"/>
    <property type="evidence" value="ECO:0007669"/>
    <property type="project" value="InterPro"/>
</dbReference>
<dbReference type="Pfam" id="PF01381">
    <property type="entry name" value="HTH_3"/>
    <property type="match status" value="1"/>
</dbReference>
<dbReference type="PROSITE" id="PS50943">
    <property type="entry name" value="HTH_CROC1"/>
    <property type="match status" value="1"/>
</dbReference>
<dbReference type="CDD" id="cd16837">
    <property type="entry name" value="BldD_C_like"/>
    <property type="match status" value="1"/>
</dbReference>
<proteinExistence type="predicted"/>
<protein>
    <submittedName>
        <fullName evidence="2">Unannotated protein</fullName>
    </submittedName>
</protein>
<dbReference type="CDD" id="cd00093">
    <property type="entry name" value="HTH_XRE"/>
    <property type="match status" value="1"/>
</dbReference>
<gene>
    <name evidence="2" type="ORF">UFOPK2894_01384</name>
    <name evidence="3" type="ORF">UFOPK4295_00255</name>
</gene>
<dbReference type="InterPro" id="IPR037664">
    <property type="entry name" value="BldD_C"/>
</dbReference>
<accession>A0A6J6WKP0</accession>
<dbReference type="GO" id="GO:0045892">
    <property type="term" value="P:negative regulation of DNA-templated transcription"/>
    <property type="evidence" value="ECO:0007669"/>
    <property type="project" value="InterPro"/>
</dbReference>
<organism evidence="2">
    <name type="scientific">freshwater metagenome</name>
    <dbReference type="NCBI Taxonomy" id="449393"/>
    <lineage>
        <taxon>unclassified sequences</taxon>
        <taxon>metagenomes</taxon>
        <taxon>ecological metagenomes</taxon>
    </lineage>
</organism>
<evidence type="ECO:0000259" key="1">
    <source>
        <dbReference type="PROSITE" id="PS50943"/>
    </source>
</evidence>
<dbReference type="EMBL" id="CAEZZQ010000111">
    <property type="protein sequence ID" value="CAB4783974.1"/>
    <property type="molecule type" value="Genomic_DNA"/>
</dbReference>
<dbReference type="AlphaFoldDB" id="A0A6J6WKP0"/>
<feature type="domain" description="HTH cro/C1-type" evidence="1">
    <location>
        <begin position="17"/>
        <end position="73"/>
    </location>
</feature>